<evidence type="ECO:0000256" key="1">
    <source>
        <dbReference type="SAM" id="MobiDB-lite"/>
    </source>
</evidence>
<sequence length="408" mass="43160">MTSRVVVEADGGSRGNPGPAAYGAVLKDAASDEVIAEDARTIGVASNNVAEYSGLVAGLRLAVEHAPGAEVEVRMDSKLVVEQMSGRWRIKHPDMQVLAAEAGEVAPDGTTYTWIPRARNAHADRLANEALDGVREGVTVAGAEPAPEEEVPDEDSLIEEIESPGAARGDQPRDQAGHRGWSGPSAPPTTLVLVRHGVTRHTAAKRFSGGLGGDDPALSDEGLAQARDTADWLTGLGERVDAVVSSPVRRTRETAEVVAARLERTVEIEPGFAEMEFGEWDGLTFAEVAERDREGLDAWLGSMDTPPPGGESFGTVRERVLAGLDRVLAEHTGRTVVVVSHVTPIKTLVAHALGAPLEAVYRMELSPASVTVLSFYADPAADGAARGSMRLYNALPPGERATVEPGRW</sequence>
<dbReference type="InterPro" id="IPR012337">
    <property type="entry name" value="RNaseH-like_sf"/>
</dbReference>
<dbReference type="InterPro" id="IPR036397">
    <property type="entry name" value="RNaseH_sf"/>
</dbReference>
<dbReference type="InterPro" id="IPR014636">
    <property type="entry name" value="RNaseH/PGlycerate_mutase"/>
</dbReference>
<dbReference type="Gene3D" id="3.30.420.10">
    <property type="entry name" value="Ribonuclease H-like superfamily/Ribonuclease H"/>
    <property type="match status" value="1"/>
</dbReference>
<feature type="region of interest" description="Disordered" evidence="1">
    <location>
        <begin position="1"/>
        <end position="20"/>
    </location>
</feature>
<proteinExistence type="predicted"/>
<dbReference type="RefSeq" id="WP_193670248.1">
    <property type="nucleotide sequence ID" value="NZ_JACDTV010000013.1"/>
</dbReference>
<comment type="caution">
    <text evidence="3">The sequence shown here is derived from an EMBL/GenBank/DDBJ whole genome shotgun (WGS) entry which is preliminary data.</text>
</comment>
<keyword evidence="4" id="KW-1185">Reference proteome</keyword>
<dbReference type="Pfam" id="PF00300">
    <property type="entry name" value="His_Phos_1"/>
    <property type="match status" value="1"/>
</dbReference>
<dbReference type="CDD" id="cd09279">
    <property type="entry name" value="RNase_HI_like"/>
    <property type="match status" value="1"/>
</dbReference>
<keyword evidence="3" id="KW-0413">Isomerase</keyword>
<dbReference type="InterPro" id="IPR002156">
    <property type="entry name" value="RNaseH_domain"/>
</dbReference>
<gene>
    <name evidence="3" type="ORF">JOE61_003918</name>
</gene>
<dbReference type="PANTHER" id="PTHR48100">
    <property type="entry name" value="BROAD-SPECIFICITY PHOSPHATASE YOR283W-RELATED"/>
    <property type="match status" value="1"/>
</dbReference>
<feature type="region of interest" description="Disordered" evidence="1">
    <location>
        <begin position="163"/>
        <end position="188"/>
    </location>
</feature>
<dbReference type="NCBIfam" id="NF005567">
    <property type="entry name" value="PRK07238.1"/>
    <property type="match status" value="1"/>
</dbReference>
<dbReference type="InterPro" id="IPR029033">
    <property type="entry name" value="His_PPase_superfam"/>
</dbReference>
<dbReference type="Proteomes" id="UP000732378">
    <property type="component" value="Unassembled WGS sequence"/>
</dbReference>
<dbReference type="CDD" id="cd07067">
    <property type="entry name" value="HP_PGM_like"/>
    <property type="match status" value="1"/>
</dbReference>
<evidence type="ECO:0000313" key="4">
    <source>
        <dbReference type="Proteomes" id="UP000732378"/>
    </source>
</evidence>
<dbReference type="Gene3D" id="3.40.50.1240">
    <property type="entry name" value="Phosphoglycerate mutase-like"/>
    <property type="match status" value="1"/>
</dbReference>
<dbReference type="InterPro" id="IPR013078">
    <property type="entry name" value="His_Pase_superF_clade-1"/>
</dbReference>
<dbReference type="SUPFAM" id="SSF53254">
    <property type="entry name" value="Phosphoglycerate mutase-like"/>
    <property type="match status" value="1"/>
</dbReference>
<reference evidence="3 4" key="1">
    <citation type="submission" date="2021-01" db="EMBL/GenBank/DDBJ databases">
        <title>Sequencing the genomes of 1000 actinobacteria strains.</title>
        <authorList>
            <person name="Klenk H.-P."/>
        </authorList>
    </citation>
    <scope>NUCLEOTIDE SEQUENCE [LARGE SCALE GENOMIC DNA]</scope>
    <source>
        <strain evidence="3 4">DSM 18239</strain>
    </source>
</reference>
<dbReference type="GO" id="GO:0004619">
    <property type="term" value="F:phosphoglycerate mutase activity"/>
    <property type="evidence" value="ECO:0007669"/>
    <property type="project" value="UniProtKB-EC"/>
</dbReference>
<name>A0ABS2MFZ9_9ACTN</name>
<dbReference type="EC" id="5.4.2.12" evidence="3"/>
<dbReference type="InterPro" id="IPR050275">
    <property type="entry name" value="PGM_Phosphatase"/>
</dbReference>
<protein>
    <submittedName>
        <fullName evidence="3">Phosphoglycerate mutase</fullName>
        <ecNumber evidence="3">5.4.2.12</ecNumber>
    </submittedName>
</protein>
<dbReference type="EMBL" id="JAFBBZ010000001">
    <property type="protein sequence ID" value="MBM7510104.1"/>
    <property type="molecule type" value="Genomic_DNA"/>
</dbReference>
<dbReference type="SMART" id="SM00855">
    <property type="entry name" value="PGAM"/>
    <property type="match status" value="1"/>
</dbReference>
<dbReference type="PANTHER" id="PTHR48100:SF1">
    <property type="entry name" value="HISTIDINE PHOSPHATASE FAMILY PROTEIN-RELATED"/>
    <property type="match status" value="1"/>
</dbReference>
<feature type="domain" description="RNase H type-1" evidence="2">
    <location>
        <begin position="1"/>
        <end position="139"/>
    </location>
</feature>
<accession>A0ABS2MFZ9</accession>
<dbReference type="PIRSF" id="PIRSF036922">
    <property type="entry name" value="RNaseH_PGAM"/>
    <property type="match status" value="1"/>
</dbReference>
<dbReference type="SUPFAM" id="SSF53098">
    <property type="entry name" value="Ribonuclease H-like"/>
    <property type="match status" value="1"/>
</dbReference>
<organism evidence="3 4">
    <name type="scientific">Nocardioides salarius</name>
    <dbReference type="NCBI Taxonomy" id="374513"/>
    <lineage>
        <taxon>Bacteria</taxon>
        <taxon>Bacillati</taxon>
        <taxon>Actinomycetota</taxon>
        <taxon>Actinomycetes</taxon>
        <taxon>Propionibacteriales</taxon>
        <taxon>Nocardioidaceae</taxon>
        <taxon>Nocardioides</taxon>
    </lineage>
</organism>
<evidence type="ECO:0000313" key="3">
    <source>
        <dbReference type="EMBL" id="MBM7510104.1"/>
    </source>
</evidence>
<dbReference type="PROSITE" id="PS50879">
    <property type="entry name" value="RNASE_H_1"/>
    <property type="match status" value="1"/>
</dbReference>
<dbReference type="Pfam" id="PF13456">
    <property type="entry name" value="RVT_3"/>
    <property type="match status" value="1"/>
</dbReference>
<evidence type="ECO:0000259" key="2">
    <source>
        <dbReference type="PROSITE" id="PS50879"/>
    </source>
</evidence>